<dbReference type="InterPro" id="IPR005248">
    <property type="entry name" value="NadD/NMNAT"/>
</dbReference>
<dbReference type="SUPFAM" id="SSF109604">
    <property type="entry name" value="HD-domain/PDEase-like"/>
    <property type="match status" value="1"/>
</dbReference>
<keyword evidence="9" id="KW-0520">NAD</keyword>
<comment type="pathway">
    <text evidence="2">Cofactor biosynthesis; NAD(+) biosynthesis; deamido-NAD(+) from nicotinate D-ribonucleotide: step 1/1.</text>
</comment>
<keyword evidence="5 12" id="KW-0808">Transferase</keyword>
<dbReference type="InterPro" id="IPR004821">
    <property type="entry name" value="Cyt_trans-like"/>
</dbReference>
<dbReference type="OrthoDB" id="1703792at2"/>
<dbReference type="Pfam" id="PF01467">
    <property type="entry name" value="CTP_transf_like"/>
    <property type="match status" value="1"/>
</dbReference>
<evidence type="ECO:0000256" key="2">
    <source>
        <dbReference type="ARBA" id="ARBA00005019"/>
    </source>
</evidence>
<comment type="function">
    <text evidence="1">Catalyzes the reversible adenylation of nicotinate mononucleotide (NaMN) to nicotinic acid adenine dinucleotide (NaAD).</text>
</comment>
<evidence type="ECO:0000256" key="5">
    <source>
        <dbReference type="ARBA" id="ARBA00022679"/>
    </source>
</evidence>
<evidence type="ECO:0000256" key="1">
    <source>
        <dbReference type="ARBA" id="ARBA00002324"/>
    </source>
</evidence>
<dbReference type="GO" id="GO:0004515">
    <property type="term" value="F:nicotinate-nucleotide adenylyltransferase activity"/>
    <property type="evidence" value="ECO:0007669"/>
    <property type="project" value="UniProtKB-EC"/>
</dbReference>
<dbReference type="Gene3D" id="3.40.50.620">
    <property type="entry name" value="HUPs"/>
    <property type="match status" value="1"/>
</dbReference>
<keyword evidence="6" id="KW-0548">Nucleotidyltransferase</keyword>
<keyword evidence="8" id="KW-0067">ATP-binding</keyword>
<evidence type="ECO:0000256" key="3">
    <source>
        <dbReference type="ARBA" id="ARBA00012389"/>
    </source>
</evidence>
<reference evidence="12 13" key="1">
    <citation type="submission" date="2019-10" db="EMBL/GenBank/DDBJ databases">
        <title>Alkaliphilus serpentinus sp. nov. and Alkaliphilus pronyensis sp. nov., two novel anaerobic alkaliphilic species isolated from the serpentinized-hosted hydrothermal field of the Prony Bay (New Caledonia).</title>
        <authorList>
            <person name="Postec A."/>
        </authorList>
    </citation>
    <scope>NUCLEOTIDE SEQUENCE [LARGE SCALE GENOMIC DNA]</scope>
    <source>
        <strain evidence="12 13">LacT</strain>
    </source>
</reference>
<evidence type="ECO:0000256" key="4">
    <source>
        <dbReference type="ARBA" id="ARBA00022642"/>
    </source>
</evidence>
<comment type="caution">
    <text evidence="12">The sequence shown here is derived from an EMBL/GenBank/DDBJ whole genome shotgun (WGS) entry which is preliminary data.</text>
</comment>
<accession>A0A833HPC1</accession>
<evidence type="ECO:0000256" key="10">
    <source>
        <dbReference type="ARBA" id="ARBA00048721"/>
    </source>
</evidence>
<sequence length="1642" mass="191298">MTNITPRKMYQEVCRPLLNPDFLSELQLNKEMIKQEIEGPYFIANISSIAENLTFTSQAVYQLLCNLLNKLWGDTQPDNPLFYIYQYSLSLSFPESVEIQLKKEWDAACRLYLKVLQVICEIQKQSEDKTLQSKYPLIFLTPKEMEKYNVSDEYKNFVGTFHKEYIYEMMKLNQDVIGHNTLDHICGVHYLAMFVGRQLYEAGVPIDLGRVSGAAAGHDIGKFGCRSFETKRVAYLHYYYTDLWFKKRDIPYIGHIALNHSTWDLELENLSIESLILIYSDFRVKNAPTPEGFIMKIFNLKDSFDVILSKLDNVDDAKERRYRRVYNKMRDFEDYILSLGIETRSENPATINFQKEKRYYPLMKGKDITQHLKYLAIKHNINLMHKLRNETSLNEILEIARSEKDPKSLREYLDIFQEYSTYLTPKQKIITLKFLYENLIHQEEDIRRQCAELMGILIATFDEDYRKEVPQHVALPSAEITSCQILDDYLKLLIYPDHKMIPIHRSWVGYSMQVLISSLFSNCKAIQDEDYKKIILYYFQQENTNFNEINVYLLDVIKHVPLTDDHNGLEILFSYIERGLESKSPDLRITSLETIYYMKSTIRTNETLLNKLYHYIQDYNYASPAENFIRLKLSRKLALEDGIINHYYKATLVDMERASDIFLSNLKTATNYVTKKIQVEMLLKYFLEDKQIDGLYTAMHFCNLLKVSAIETVRNRAGKSLVAIFPHLPLEQRNDIAIELLRALEIEGYQFTKYIPNYLGQIIIYLRPFELDELLNDLIDKIKQANPQINSLLLRTVGILISNYPKYKLLFNEEEEAYQNRLKKMLGILLNGLVHDDLQIRQISFSVIGKEVFASKKLELEEKHFIFQLMAKKILTLLSDTEDNDLLFLTNSSGLNNIYRFISEYIFQEGGITIKDPTRVAFFPGTFDPFTLGHKEIVKAIRNYGFEIFLAVDEFSWSKRTQPNLIRKKIIHMSIADEMDIHLYPEDFPTNISNPTDLKKLKENFGDTLVYIVVGSDVLLNASAYKEECRPYSIHNFPHIVFERRDADDLGDENENLLTKAITKIDAPIIRLNLPPQYEDISSTQIRTYIDENRDISKLIDPLAERFVYENNLYRKEPQYKSILQTISIRVEEVDEYNDELVGIVTSEFHKNRQEARNHIKGIFQKPYSKMILIKDIINNDRIIAYSIFHWIPSASIYSEFKENDVTGFIRSNYKGRIIMIDGIFTTKEENFKNLNQIILTETLAHCLSNDYSFGLYQNRIDKNLSSDLMELIYLHGFMKLSNAEGNPIMVVDMSNPCTLYLDIETIIKEPFRSNPNIKSCIRETRKDLQRALTKLYPGNLVLSFDRDIIDETLVRKICNENNVLPIQTKTRSLGKYMCVPFGNILNRMIVPNTVTKSLHTEKMFYPDLKKFTIGAYPHYLDLNNQIKMIKSFNRSVILVDDLLNKGYRIKALSPLLKKEGIEVKKTIVGILSGMGKELMEIDNREVDSAYFIPKLRLWFNENLLYPFIGGDTLWRGKYPEGNLLSSVNLIFPYTSPAFIKGVSNQSIYDLSEVAITNSLKLLATLEAEYQRLNERTLTLGLLGEVILYPRCPDHGKNMHYDLNLNPSSYLKNDLELLKRLQSSIITSHTGGYENAFLSLSE</sequence>
<keyword evidence="7" id="KW-0547">Nucleotide-binding</keyword>
<organism evidence="12 13">
    <name type="scientific">Alkaliphilus serpentinus</name>
    <dbReference type="NCBI Taxonomy" id="1482731"/>
    <lineage>
        <taxon>Bacteria</taxon>
        <taxon>Bacillati</taxon>
        <taxon>Bacillota</taxon>
        <taxon>Clostridia</taxon>
        <taxon>Peptostreptococcales</taxon>
        <taxon>Natronincolaceae</taxon>
        <taxon>Alkaliphilus</taxon>
    </lineage>
</organism>
<keyword evidence="4" id="KW-0662">Pyridine nucleotide biosynthesis</keyword>
<dbReference type="SUPFAM" id="SSF52374">
    <property type="entry name" value="Nucleotidylyl transferase"/>
    <property type="match status" value="1"/>
</dbReference>
<dbReference type="RefSeq" id="WP_151865628.1">
    <property type="nucleotide sequence ID" value="NZ_WBZB01000017.1"/>
</dbReference>
<gene>
    <name evidence="12" type="ORF">F8153_06820</name>
</gene>
<dbReference type="GO" id="GO:0005524">
    <property type="term" value="F:ATP binding"/>
    <property type="evidence" value="ECO:0007669"/>
    <property type="project" value="UniProtKB-KW"/>
</dbReference>
<evidence type="ECO:0000256" key="9">
    <source>
        <dbReference type="ARBA" id="ARBA00023027"/>
    </source>
</evidence>
<dbReference type="PANTHER" id="PTHR39321:SF3">
    <property type="entry name" value="PHOSPHOPANTETHEINE ADENYLYLTRANSFERASE"/>
    <property type="match status" value="1"/>
</dbReference>
<evidence type="ECO:0000313" key="13">
    <source>
        <dbReference type="Proteomes" id="UP000465601"/>
    </source>
</evidence>
<evidence type="ECO:0000313" key="12">
    <source>
        <dbReference type="EMBL" id="KAB3530555.1"/>
    </source>
</evidence>
<name>A0A833HPC1_9FIRM</name>
<dbReference type="SUPFAM" id="SSF48371">
    <property type="entry name" value="ARM repeat"/>
    <property type="match status" value="1"/>
</dbReference>
<feature type="domain" description="Cytidyltransferase-like" evidence="11">
    <location>
        <begin position="922"/>
        <end position="1088"/>
    </location>
</feature>
<dbReference type="EC" id="2.7.7.18" evidence="3"/>
<dbReference type="InterPro" id="IPR014729">
    <property type="entry name" value="Rossmann-like_a/b/a_fold"/>
</dbReference>
<dbReference type="InterPro" id="IPR016024">
    <property type="entry name" value="ARM-type_fold"/>
</dbReference>
<dbReference type="Proteomes" id="UP000465601">
    <property type="component" value="Unassembled WGS sequence"/>
</dbReference>
<protein>
    <recommendedName>
        <fullName evidence="3">nicotinate-nucleotide adenylyltransferase</fullName>
        <ecNumber evidence="3">2.7.7.18</ecNumber>
    </recommendedName>
</protein>
<evidence type="ECO:0000256" key="7">
    <source>
        <dbReference type="ARBA" id="ARBA00022741"/>
    </source>
</evidence>
<proteinExistence type="predicted"/>
<comment type="catalytic activity">
    <reaction evidence="10">
        <text>nicotinate beta-D-ribonucleotide + ATP + H(+) = deamido-NAD(+) + diphosphate</text>
        <dbReference type="Rhea" id="RHEA:22860"/>
        <dbReference type="ChEBI" id="CHEBI:15378"/>
        <dbReference type="ChEBI" id="CHEBI:30616"/>
        <dbReference type="ChEBI" id="CHEBI:33019"/>
        <dbReference type="ChEBI" id="CHEBI:57502"/>
        <dbReference type="ChEBI" id="CHEBI:58437"/>
        <dbReference type="EC" id="2.7.7.18"/>
    </reaction>
</comment>
<keyword evidence="13" id="KW-1185">Reference proteome</keyword>
<evidence type="ECO:0000256" key="6">
    <source>
        <dbReference type="ARBA" id="ARBA00022695"/>
    </source>
</evidence>
<evidence type="ECO:0000256" key="8">
    <source>
        <dbReference type="ARBA" id="ARBA00022840"/>
    </source>
</evidence>
<dbReference type="GO" id="GO:0009435">
    <property type="term" value="P:NAD+ biosynthetic process"/>
    <property type="evidence" value="ECO:0007669"/>
    <property type="project" value="InterPro"/>
</dbReference>
<dbReference type="PANTHER" id="PTHR39321">
    <property type="entry name" value="NICOTINATE-NUCLEOTIDE ADENYLYLTRANSFERASE-RELATED"/>
    <property type="match status" value="1"/>
</dbReference>
<dbReference type="EMBL" id="WBZB01000017">
    <property type="protein sequence ID" value="KAB3530555.1"/>
    <property type="molecule type" value="Genomic_DNA"/>
</dbReference>
<evidence type="ECO:0000259" key="11">
    <source>
        <dbReference type="Pfam" id="PF01467"/>
    </source>
</evidence>